<organism evidence="1 2">
    <name type="scientific">Taklimakanibacter albus</name>
    <dbReference type="NCBI Taxonomy" id="2800327"/>
    <lineage>
        <taxon>Bacteria</taxon>
        <taxon>Pseudomonadati</taxon>
        <taxon>Pseudomonadota</taxon>
        <taxon>Alphaproteobacteria</taxon>
        <taxon>Hyphomicrobiales</taxon>
        <taxon>Aestuariivirgaceae</taxon>
        <taxon>Taklimakanibacter</taxon>
    </lineage>
</organism>
<comment type="caution">
    <text evidence="1">The sequence shown here is derived from an EMBL/GenBank/DDBJ whole genome shotgun (WGS) entry which is preliminary data.</text>
</comment>
<dbReference type="EMBL" id="JAENHL010000004">
    <property type="protein sequence ID" value="MBK1865034.1"/>
    <property type="molecule type" value="Genomic_DNA"/>
</dbReference>
<accession>A0ACC5QXD8</accession>
<reference evidence="1" key="1">
    <citation type="submission" date="2021-01" db="EMBL/GenBank/DDBJ databases">
        <authorList>
            <person name="Sun Q."/>
        </authorList>
    </citation>
    <scope>NUCLEOTIDE SEQUENCE</scope>
    <source>
        <strain evidence="1">YIM B02566</strain>
    </source>
</reference>
<sequence>MTDVPSPQGWVRSEDAPRLPAPPNTTGPVGWMLTNLFSSPMNSVLTILGASFVIWIAWGVIDWALIRGVFTGEDREACVAVPNSGACWPYVWAKFHQFVYGFYPFDQRWRVNICFIVGAVTLATMAMPSLPYKKWNALFLLVVYPLMTFVLLTGGNLNLSSATIYFITGALLFSALVVPIAAFGIEEGIQRNKLALILAGIAVAIWLVSLFVSMPEINAFGGFISVATLINLLLLTAAAVLSIGHRASTRDIAARSALLGWVGAVSAIIAVLVLVTADFGLVQVETQQWGGLLVTLVVAVTGIVAALPLGILLALGRRSKMVVVRLFSIVFIEVWRGVPLITVLFMASIMLPLFLPEGTNFDKLLRALVGTALFSAAYMAETVRGGLQAIPRGQYEAAQALGLSYWRMMNLIVLPQALKIVIPGIVNAFISLFKDTTLVLIIGLFDLLGIINASFSDPKWVSPQTGTTGYFVAALMFWVFCFAMSRYSLFMERRLATGHKRRGI</sequence>
<keyword evidence="2" id="KW-1185">Reference proteome</keyword>
<dbReference type="Proteomes" id="UP000616151">
    <property type="component" value="Unassembled WGS sequence"/>
</dbReference>
<evidence type="ECO:0000313" key="1">
    <source>
        <dbReference type="EMBL" id="MBK1865034.1"/>
    </source>
</evidence>
<name>A0ACC5QXD8_9HYPH</name>
<protein>
    <submittedName>
        <fullName evidence="1">Amino acid ABC transporter permease</fullName>
    </submittedName>
</protein>
<proteinExistence type="predicted"/>
<evidence type="ECO:0000313" key="2">
    <source>
        <dbReference type="Proteomes" id="UP000616151"/>
    </source>
</evidence>
<gene>
    <name evidence="1" type="ORF">JHL16_01620</name>
</gene>